<name>A0A2G1DF51_9BACT</name>
<evidence type="ECO:0000256" key="5">
    <source>
        <dbReference type="ARBA" id="ARBA00023163"/>
    </source>
</evidence>
<reference evidence="11 12" key="1">
    <citation type="submission" date="2017-09" db="EMBL/GenBank/DDBJ databases">
        <title>Arcobacter canalis sp. nov., a new species isolated from a water canal contaminated with urban sewage.</title>
        <authorList>
            <person name="Perez-Cataluna A."/>
            <person name="Salas-Masso N."/>
            <person name="Figueras M.J."/>
        </authorList>
    </citation>
    <scope>NUCLEOTIDE SEQUENCE [LARGE SCALE GENOMIC DNA]</scope>
    <source>
        <strain evidence="11 12">F98-3</strain>
    </source>
</reference>
<dbReference type="EMBL" id="NXFY01000023">
    <property type="protein sequence ID" value="PHO17111.1"/>
    <property type="molecule type" value="Genomic_DNA"/>
</dbReference>
<feature type="domain" description="OmpR/PhoB-type" evidence="9">
    <location>
        <begin position="119"/>
        <end position="213"/>
    </location>
</feature>
<dbReference type="Pfam" id="PF00072">
    <property type="entry name" value="Response_reg"/>
    <property type="match status" value="1"/>
</dbReference>
<dbReference type="GO" id="GO:0032993">
    <property type="term" value="C:protein-DNA complex"/>
    <property type="evidence" value="ECO:0007669"/>
    <property type="project" value="TreeGrafter"/>
</dbReference>
<dbReference type="EMBL" id="CP032098">
    <property type="protein sequence ID" value="AXX91300.1"/>
    <property type="molecule type" value="Genomic_DNA"/>
</dbReference>
<reference evidence="10 13" key="2">
    <citation type="submission" date="2018-08" db="EMBL/GenBank/DDBJ databases">
        <title>Complete genome of the Arcobacter molluscorum type strain LMG 25693.</title>
        <authorList>
            <person name="Miller W.G."/>
            <person name="Yee E."/>
            <person name="Bono J.L."/>
        </authorList>
    </citation>
    <scope>NUCLEOTIDE SEQUENCE [LARGE SCALE GENOMIC DNA]</scope>
    <source>
        <strain evidence="10 13">CECT 7696</strain>
    </source>
</reference>
<dbReference type="GO" id="GO:0000156">
    <property type="term" value="F:phosphorelay response regulator activity"/>
    <property type="evidence" value="ECO:0007669"/>
    <property type="project" value="TreeGrafter"/>
</dbReference>
<evidence type="ECO:0000313" key="12">
    <source>
        <dbReference type="Proteomes" id="UP000221222"/>
    </source>
</evidence>
<protein>
    <submittedName>
        <fullName evidence="11">DNA-binding response regulator</fullName>
    </submittedName>
    <submittedName>
        <fullName evidence="10">Two-component system response regulator</fullName>
    </submittedName>
</protein>
<keyword evidence="4 7" id="KW-0238">DNA-binding</keyword>
<dbReference type="PROSITE" id="PS50110">
    <property type="entry name" value="RESPONSE_REGULATORY"/>
    <property type="match status" value="1"/>
</dbReference>
<dbReference type="InterPro" id="IPR036388">
    <property type="entry name" value="WH-like_DNA-bd_sf"/>
</dbReference>
<dbReference type="PANTHER" id="PTHR48111">
    <property type="entry name" value="REGULATOR OF RPOS"/>
    <property type="match status" value="1"/>
</dbReference>
<dbReference type="Proteomes" id="UP000262712">
    <property type="component" value="Chromosome"/>
</dbReference>
<organism evidence="11 12">
    <name type="scientific">Malaciobacter molluscorum LMG 25693</name>
    <dbReference type="NCBI Taxonomy" id="870501"/>
    <lineage>
        <taxon>Bacteria</taxon>
        <taxon>Pseudomonadati</taxon>
        <taxon>Campylobacterota</taxon>
        <taxon>Epsilonproteobacteria</taxon>
        <taxon>Campylobacterales</taxon>
        <taxon>Arcobacteraceae</taxon>
        <taxon>Malaciobacter</taxon>
    </lineage>
</organism>
<evidence type="ECO:0000313" key="11">
    <source>
        <dbReference type="EMBL" id="PHO17111.1"/>
    </source>
</evidence>
<keyword evidence="1 6" id="KW-0597">Phosphoprotein</keyword>
<dbReference type="Gene3D" id="3.40.50.2300">
    <property type="match status" value="1"/>
</dbReference>
<dbReference type="RefSeq" id="WP_099343343.1">
    <property type="nucleotide sequence ID" value="NZ_CP032098.1"/>
</dbReference>
<evidence type="ECO:0000313" key="13">
    <source>
        <dbReference type="Proteomes" id="UP000262712"/>
    </source>
</evidence>
<proteinExistence type="predicted"/>
<keyword evidence="3" id="KW-0805">Transcription regulation</keyword>
<evidence type="ECO:0000259" key="9">
    <source>
        <dbReference type="PROSITE" id="PS51755"/>
    </source>
</evidence>
<evidence type="ECO:0000256" key="6">
    <source>
        <dbReference type="PROSITE-ProRule" id="PRU00169"/>
    </source>
</evidence>
<feature type="domain" description="Response regulatory" evidence="8">
    <location>
        <begin position="2"/>
        <end position="115"/>
    </location>
</feature>
<dbReference type="InterPro" id="IPR001867">
    <property type="entry name" value="OmpR/PhoB-type_DNA-bd"/>
</dbReference>
<evidence type="ECO:0000256" key="1">
    <source>
        <dbReference type="ARBA" id="ARBA00022553"/>
    </source>
</evidence>
<keyword evidence="2" id="KW-0902">Two-component regulatory system</keyword>
<sequence>MKILLLEDNERLSNVIKYALLDEGYSVDCFFDGDDALDSIGNGYACFILDINVPNSDGISILEYIRLNHSKIPVLIISSNHELDKVKESYEKGCDDYLKKPFYIIELLQKVKKLCGEKKQYLIFDETYKYSFINHRLYKNEEEIELTKKEILFLELFARDIHFVATYDNIEEYVWEGEDTTLANIRSMIKRLRKKLPNDSITIIKGIGYSLNKNVKFL</sequence>
<evidence type="ECO:0000259" key="8">
    <source>
        <dbReference type="PROSITE" id="PS50110"/>
    </source>
</evidence>
<dbReference type="AlphaFoldDB" id="A0A2G1DF51"/>
<dbReference type="KEGG" id="amol:AMOL_0284"/>
<evidence type="ECO:0000256" key="7">
    <source>
        <dbReference type="PROSITE-ProRule" id="PRU01091"/>
    </source>
</evidence>
<dbReference type="InterPro" id="IPR039420">
    <property type="entry name" value="WalR-like"/>
</dbReference>
<keyword evidence="5" id="KW-0804">Transcription</keyword>
<dbReference type="GO" id="GO:0000976">
    <property type="term" value="F:transcription cis-regulatory region binding"/>
    <property type="evidence" value="ECO:0007669"/>
    <property type="project" value="TreeGrafter"/>
</dbReference>
<dbReference type="InterPro" id="IPR011006">
    <property type="entry name" value="CheY-like_superfamily"/>
</dbReference>
<gene>
    <name evidence="10" type="ORF">AMOL_0284</name>
    <name evidence="11" type="ORF">CPU12_11890</name>
</gene>
<dbReference type="InterPro" id="IPR016032">
    <property type="entry name" value="Sig_transdc_resp-reg_C-effctor"/>
</dbReference>
<evidence type="ECO:0000313" key="10">
    <source>
        <dbReference type="EMBL" id="AXX91300.1"/>
    </source>
</evidence>
<dbReference type="InterPro" id="IPR001789">
    <property type="entry name" value="Sig_transdc_resp-reg_receiver"/>
</dbReference>
<dbReference type="SUPFAM" id="SSF52172">
    <property type="entry name" value="CheY-like"/>
    <property type="match status" value="1"/>
</dbReference>
<keyword evidence="12" id="KW-1185">Reference proteome</keyword>
<dbReference type="GO" id="GO:0006355">
    <property type="term" value="P:regulation of DNA-templated transcription"/>
    <property type="evidence" value="ECO:0007669"/>
    <property type="project" value="InterPro"/>
</dbReference>
<dbReference type="Pfam" id="PF00486">
    <property type="entry name" value="Trans_reg_C"/>
    <property type="match status" value="1"/>
</dbReference>
<dbReference type="GO" id="GO:0005829">
    <property type="term" value="C:cytosol"/>
    <property type="evidence" value="ECO:0007669"/>
    <property type="project" value="TreeGrafter"/>
</dbReference>
<dbReference type="SMART" id="SM00448">
    <property type="entry name" value="REC"/>
    <property type="match status" value="1"/>
</dbReference>
<feature type="DNA-binding region" description="OmpR/PhoB-type" evidence="7">
    <location>
        <begin position="119"/>
        <end position="213"/>
    </location>
</feature>
<feature type="modified residue" description="4-aspartylphosphate" evidence="6">
    <location>
        <position position="50"/>
    </location>
</feature>
<dbReference type="Gene3D" id="1.10.10.10">
    <property type="entry name" value="Winged helix-like DNA-binding domain superfamily/Winged helix DNA-binding domain"/>
    <property type="match status" value="1"/>
</dbReference>
<evidence type="ECO:0000256" key="3">
    <source>
        <dbReference type="ARBA" id="ARBA00023015"/>
    </source>
</evidence>
<accession>A0A2G1DF51</accession>
<dbReference type="Proteomes" id="UP000221222">
    <property type="component" value="Unassembled WGS sequence"/>
</dbReference>
<dbReference type="PANTHER" id="PTHR48111:SF22">
    <property type="entry name" value="REGULATOR OF RPOS"/>
    <property type="match status" value="1"/>
</dbReference>
<dbReference type="SUPFAM" id="SSF46894">
    <property type="entry name" value="C-terminal effector domain of the bipartite response regulators"/>
    <property type="match status" value="1"/>
</dbReference>
<evidence type="ECO:0000256" key="2">
    <source>
        <dbReference type="ARBA" id="ARBA00023012"/>
    </source>
</evidence>
<dbReference type="CDD" id="cd00383">
    <property type="entry name" value="trans_reg_C"/>
    <property type="match status" value="1"/>
</dbReference>
<evidence type="ECO:0000256" key="4">
    <source>
        <dbReference type="ARBA" id="ARBA00023125"/>
    </source>
</evidence>
<dbReference type="SMART" id="SM00862">
    <property type="entry name" value="Trans_reg_C"/>
    <property type="match status" value="1"/>
</dbReference>
<dbReference type="PROSITE" id="PS51755">
    <property type="entry name" value="OMPR_PHOB"/>
    <property type="match status" value="1"/>
</dbReference>